<evidence type="ECO:0000256" key="1">
    <source>
        <dbReference type="SAM" id="Phobius"/>
    </source>
</evidence>
<proteinExistence type="predicted"/>
<gene>
    <name evidence="2" type="ORF">AMON00008_LOCUS61798</name>
</gene>
<accession>A0A7S4T337</accession>
<keyword evidence="1" id="KW-1133">Transmembrane helix</keyword>
<feature type="transmembrane region" description="Helical" evidence="1">
    <location>
        <begin position="288"/>
        <end position="308"/>
    </location>
</feature>
<feature type="transmembrane region" description="Helical" evidence="1">
    <location>
        <begin position="320"/>
        <end position="342"/>
    </location>
</feature>
<name>A0A7S4T337_9DINO</name>
<evidence type="ECO:0000313" key="2">
    <source>
        <dbReference type="EMBL" id="CAE4664171.1"/>
    </source>
</evidence>
<feature type="transmembrane region" description="Helical" evidence="1">
    <location>
        <begin position="120"/>
        <end position="138"/>
    </location>
</feature>
<feature type="transmembrane region" description="Helical" evidence="1">
    <location>
        <begin position="175"/>
        <end position="200"/>
    </location>
</feature>
<dbReference type="EMBL" id="HBNR01086275">
    <property type="protein sequence ID" value="CAE4664171.1"/>
    <property type="molecule type" value="Transcribed_RNA"/>
</dbReference>
<keyword evidence="1" id="KW-0812">Transmembrane</keyword>
<keyword evidence="1" id="KW-0472">Membrane</keyword>
<protein>
    <submittedName>
        <fullName evidence="2">Uncharacterized protein</fullName>
    </submittedName>
</protein>
<sequence length="565" mass="61115">MHPQRAVSGAMPEERSLFAAWARLWGLCCLMDVWQQPYNWPDPASTWRFACCFPAVCAIVRPSPITLMVPMLVRNAARTVKMPYVWDSDYWGLFLDAAFLFAMCRMAYQRADRDASVLHAAPVVRALLSLFYFAAGFWKLNTSFLSPRTSCGSIFTVSLLVQAWPDAWGPIPSSVALFAVQAGPWLTVVGECAAGLALAVPGDVGRLLGLSSMLLLHSGISFTAFPNGIANFSYTAATRYFFLAPCGASQALGELLAAPGSAWGLAGRGAFASVVAAAWHFGRVAGPQHMGAVFFSAMGAVYVRAMAVEAMQPPARRPPALGLVSGAYVMVVAFFVFGAQVLGLTDLSAPASPFSSIRVHGGSNHLVLPTGLLQAWAHERAAAASAESSLGGGVVRVEYTDSVWINSLYPSEHTSALPPRVVAVLRQGGHLGRQFNPTPRRVLGPELRALMPRWRPGDGAFPQYTLPALELRRLLAEVRARKENFSLVYVRLPGIRGNDTWRATATGPRVEFTVRGGVEQCASDGRPCSNELVQLRDMDYVAWKTRVFFPHPIVADADGELPCVD</sequence>
<reference evidence="2" key="1">
    <citation type="submission" date="2021-01" db="EMBL/GenBank/DDBJ databases">
        <authorList>
            <person name="Corre E."/>
            <person name="Pelletier E."/>
            <person name="Niang G."/>
            <person name="Scheremetjew M."/>
            <person name="Finn R."/>
            <person name="Kale V."/>
            <person name="Holt S."/>
            <person name="Cochrane G."/>
            <person name="Meng A."/>
            <person name="Brown T."/>
            <person name="Cohen L."/>
        </authorList>
    </citation>
    <scope>NUCLEOTIDE SEQUENCE</scope>
    <source>
        <strain evidence="2">CCMP3105</strain>
    </source>
</reference>
<organism evidence="2">
    <name type="scientific">Alexandrium monilatum</name>
    <dbReference type="NCBI Taxonomy" id="311494"/>
    <lineage>
        <taxon>Eukaryota</taxon>
        <taxon>Sar</taxon>
        <taxon>Alveolata</taxon>
        <taxon>Dinophyceae</taxon>
        <taxon>Gonyaulacales</taxon>
        <taxon>Pyrocystaceae</taxon>
        <taxon>Alexandrium</taxon>
    </lineage>
</organism>
<feature type="transmembrane region" description="Helical" evidence="1">
    <location>
        <begin position="207"/>
        <end position="225"/>
    </location>
</feature>
<dbReference type="AlphaFoldDB" id="A0A7S4T337"/>